<dbReference type="EMBL" id="CANHGI010000005">
    <property type="protein sequence ID" value="CAI5453208.1"/>
    <property type="molecule type" value="Genomic_DNA"/>
</dbReference>
<organism evidence="2 3">
    <name type="scientific">Caenorhabditis angaria</name>
    <dbReference type="NCBI Taxonomy" id="860376"/>
    <lineage>
        <taxon>Eukaryota</taxon>
        <taxon>Metazoa</taxon>
        <taxon>Ecdysozoa</taxon>
        <taxon>Nematoda</taxon>
        <taxon>Chromadorea</taxon>
        <taxon>Rhabditida</taxon>
        <taxon>Rhabditina</taxon>
        <taxon>Rhabditomorpha</taxon>
        <taxon>Rhabditoidea</taxon>
        <taxon>Rhabditidae</taxon>
        <taxon>Peloderinae</taxon>
        <taxon>Caenorhabditis</taxon>
    </lineage>
</organism>
<gene>
    <name evidence="2" type="ORF">CAMP_LOCUS15845</name>
</gene>
<keyword evidence="1" id="KW-0812">Transmembrane</keyword>
<accession>A0A9P1J1C1</accession>
<proteinExistence type="predicted"/>
<keyword evidence="1" id="KW-0472">Membrane</keyword>
<dbReference type="Proteomes" id="UP001152747">
    <property type="component" value="Unassembled WGS sequence"/>
</dbReference>
<protein>
    <submittedName>
        <fullName evidence="2">Uncharacterized protein</fullName>
    </submittedName>
</protein>
<evidence type="ECO:0000313" key="2">
    <source>
        <dbReference type="EMBL" id="CAI5453208.1"/>
    </source>
</evidence>
<sequence>MYALIGYKIFTKVKSQQNKMSRSQKNYQQKVFVELMVQTFLKIISIGIYGFWWIVLYILAPTGNVTYLTIFCHCTFVGGSIPGTVYMILQHPTYFKNFKKFFGCFSNSDTSRQMFVRSSVVQ</sequence>
<keyword evidence="1" id="KW-1133">Transmembrane helix</keyword>
<feature type="transmembrane region" description="Helical" evidence="1">
    <location>
        <begin position="65"/>
        <end position="89"/>
    </location>
</feature>
<keyword evidence="3" id="KW-1185">Reference proteome</keyword>
<reference evidence="2" key="1">
    <citation type="submission" date="2022-11" db="EMBL/GenBank/DDBJ databases">
        <authorList>
            <person name="Kikuchi T."/>
        </authorList>
    </citation>
    <scope>NUCLEOTIDE SEQUENCE</scope>
    <source>
        <strain evidence="2">PS1010</strain>
    </source>
</reference>
<evidence type="ECO:0000256" key="1">
    <source>
        <dbReference type="SAM" id="Phobius"/>
    </source>
</evidence>
<dbReference type="AlphaFoldDB" id="A0A9P1J1C1"/>
<evidence type="ECO:0000313" key="3">
    <source>
        <dbReference type="Proteomes" id="UP001152747"/>
    </source>
</evidence>
<comment type="caution">
    <text evidence="2">The sequence shown here is derived from an EMBL/GenBank/DDBJ whole genome shotgun (WGS) entry which is preliminary data.</text>
</comment>
<name>A0A9P1J1C1_9PELO</name>
<feature type="transmembrane region" description="Helical" evidence="1">
    <location>
        <begin position="31"/>
        <end position="59"/>
    </location>
</feature>